<dbReference type="RefSeq" id="WP_266058018.1">
    <property type="nucleotide sequence ID" value="NZ_JAPFQN010000010.1"/>
</dbReference>
<evidence type="ECO:0000313" key="3">
    <source>
        <dbReference type="Proteomes" id="UP001209885"/>
    </source>
</evidence>
<proteinExistence type="predicted"/>
<keyword evidence="1" id="KW-0812">Transmembrane</keyword>
<evidence type="ECO:0000313" key="2">
    <source>
        <dbReference type="EMBL" id="MCX2745437.1"/>
    </source>
</evidence>
<evidence type="ECO:0000256" key="1">
    <source>
        <dbReference type="SAM" id="Phobius"/>
    </source>
</evidence>
<reference evidence="2 3" key="1">
    <citation type="submission" date="2022-11" db="EMBL/GenBank/DDBJ databases">
        <title>The characterization of three novel Bacteroidetes species and genomic analysis of their roles in tidal elemental geochemical cycles.</title>
        <authorList>
            <person name="Ma K."/>
        </authorList>
    </citation>
    <scope>NUCLEOTIDE SEQUENCE [LARGE SCALE GENOMIC DNA]</scope>
    <source>
        <strain evidence="2 3">M17</strain>
    </source>
</reference>
<protein>
    <submittedName>
        <fullName evidence="2">DUF6090 family protein</fullName>
    </submittedName>
</protein>
<sequence>MLFFFKKIRNKLIRNNQIRKYLLYAVGEIILVVAGILIALGVNDWSADQKKSKTEIEVLKSIKSGLEEDRKDLIFNANDLKKRIQYSENILEAIENQTSYDSLYYQLGRVSINTSFLHSTSAFETLKANGITLITNEKLRDAIISVYDSNYDFFIEEEKNINKYTRYGIDFIYPTRIEEYLKINEATNQFIAKPVNLELLKSDQEFLYYFKTHKNRLIILLRIFNARLLIQIDELIEAIEVEIKRLES</sequence>
<gene>
    <name evidence="2" type="ORF">OO013_16275</name>
</gene>
<name>A0ABT3RV31_9BACT</name>
<dbReference type="InterPro" id="IPR045749">
    <property type="entry name" value="DUF6090"/>
</dbReference>
<feature type="transmembrane region" description="Helical" evidence="1">
    <location>
        <begin position="21"/>
        <end position="42"/>
    </location>
</feature>
<comment type="caution">
    <text evidence="2">The sequence shown here is derived from an EMBL/GenBank/DDBJ whole genome shotgun (WGS) entry which is preliminary data.</text>
</comment>
<dbReference type="Pfam" id="PF19578">
    <property type="entry name" value="DUF6090"/>
    <property type="match status" value="1"/>
</dbReference>
<dbReference type="EMBL" id="JAPFQN010000010">
    <property type="protein sequence ID" value="MCX2745437.1"/>
    <property type="molecule type" value="Genomic_DNA"/>
</dbReference>
<dbReference type="Proteomes" id="UP001209885">
    <property type="component" value="Unassembled WGS sequence"/>
</dbReference>
<accession>A0ABT3RV31</accession>
<keyword evidence="3" id="KW-1185">Reference proteome</keyword>
<organism evidence="2 3">
    <name type="scientific">Mangrovivirga halotolerans</name>
    <dbReference type="NCBI Taxonomy" id="2993936"/>
    <lineage>
        <taxon>Bacteria</taxon>
        <taxon>Pseudomonadati</taxon>
        <taxon>Bacteroidota</taxon>
        <taxon>Cytophagia</taxon>
        <taxon>Cytophagales</taxon>
        <taxon>Mangrovivirgaceae</taxon>
        <taxon>Mangrovivirga</taxon>
    </lineage>
</organism>
<keyword evidence="1" id="KW-1133">Transmembrane helix</keyword>
<keyword evidence="1" id="KW-0472">Membrane</keyword>